<comment type="caution">
    <text evidence="2">The sequence shown here is derived from an EMBL/GenBank/DDBJ whole genome shotgun (WGS) entry which is preliminary data.</text>
</comment>
<keyword evidence="1" id="KW-0812">Transmembrane</keyword>
<protein>
    <submittedName>
        <fullName evidence="2">Uncharacterized protein</fullName>
    </submittedName>
</protein>
<reference evidence="2" key="2">
    <citation type="submission" date="2020-09" db="EMBL/GenBank/DDBJ databases">
        <authorList>
            <person name="Sun Q."/>
            <person name="Zhou Y."/>
        </authorList>
    </citation>
    <scope>NUCLEOTIDE SEQUENCE</scope>
    <source>
        <strain evidence="2">CGMCC 4.5737</strain>
    </source>
</reference>
<dbReference type="Proteomes" id="UP000637578">
    <property type="component" value="Unassembled WGS sequence"/>
</dbReference>
<dbReference type="AlphaFoldDB" id="A0A8J3CB18"/>
<evidence type="ECO:0000313" key="2">
    <source>
        <dbReference type="EMBL" id="GGM67905.1"/>
    </source>
</evidence>
<gene>
    <name evidence="2" type="ORF">GCM10012275_43100</name>
</gene>
<organism evidence="2 3">
    <name type="scientific">Longimycelium tulufanense</name>
    <dbReference type="NCBI Taxonomy" id="907463"/>
    <lineage>
        <taxon>Bacteria</taxon>
        <taxon>Bacillati</taxon>
        <taxon>Actinomycetota</taxon>
        <taxon>Actinomycetes</taxon>
        <taxon>Pseudonocardiales</taxon>
        <taxon>Pseudonocardiaceae</taxon>
        <taxon>Longimycelium</taxon>
    </lineage>
</organism>
<evidence type="ECO:0000256" key="1">
    <source>
        <dbReference type="SAM" id="Phobius"/>
    </source>
</evidence>
<dbReference type="RefSeq" id="WP_189060217.1">
    <property type="nucleotide sequence ID" value="NZ_BMMK01000022.1"/>
</dbReference>
<keyword evidence="1" id="KW-0472">Membrane</keyword>
<accession>A0A8J3CB18</accession>
<reference evidence="2" key="1">
    <citation type="journal article" date="2014" name="Int. J. Syst. Evol. Microbiol.">
        <title>Complete genome sequence of Corynebacterium casei LMG S-19264T (=DSM 44701T), isolated from a smear-ripened cheese.</title>
        <authorList>
            <consortium name="US DOE Joint Genome Institute (JGI-PGF)"/>
            <person name="Walter F."/>
            <person name="Albersmeier A."/>
            <person name="Kalinowski J."/>
            <person name="Ruckert C."/>
        </authorList>
    </citation>
    <scope>NUCLEOTIDE SEQUENCE</scope>
    <source>
        <strain evidence="2">CGMCC 4.5737</strain>
    </source>
</reference>
<name>A0A8J3CB18_9PSEU</name>
<keyword evidence="3" id="KW-1185">Reference proteome</keyword>
<sequence>MWHTVVEFVAQAPFVAEPPDFSNIGPDDSGVPKSGVLYVAARVLLFFGLGILFLVLVGGIILWAAGHIFEGIHLTQRAKTYITRAVIGAIALTSIGGIWTWLTTV</sequence>
<feature type="transmembrane region" description="Helical" evidence="1">
    <location>
        <begin position="81"/>
        <end position="102"/>
    </location>
</feature>
<evidence type="ECO:0000313" key="3">
    <source>
        <dbReference type="Proteomes" id="UP000637578"/>
    </source>
</evidence>
<proteinExistence type="predicted"/>
<feature type="transmembrane region" description="Helical" evidence="1">
    <location>
        <begin position="43"/>
        <end position="69"/>
    </location>
</feature>
<dbReference type="EMBL" id="BMMK01000022">
    <property type="protein sequence ID" value="GGM67905.1"/>
    <property type="molecule type" value="Genomic_DNA"/>
</dbReference>
<keyword evidence="1" id="KW-1133">Transmembrane helix</keyword>